<evidence type="ECO:0008006" key="11">
    <source>
        <dbReference type="Google" id="ProtNLM"/>
    </source>
</evidence>
<dbReference type="RefSeq" id="WP_088920143.1">
    <property type="nucleotide sequence ID" value="NZ_CP018632.1"/>
</dbReference>
<dbReference type="PANTHER" id="PTHR30558">
    <property type="entry name" value="EXBD MEMBRANE COMPONENT OF PMF-DRIVEN MACROMOLECULE IMPORT SYSTEM"/>
    <property type="match status" value="1"/>
</dbReference>
<evidence type="ECO:0000256" key="2">
    <source>
        <dbReference type="ARBA" id="ARBA00005811"/>
    </source>
</evidence>
<organism evidence="9 10">
    <name type="scientific">Granulosicoccus antarcticus IMCC3135</name>
    <dbReference type="NCBI Taxonomy" id="1192854"/>
    <lineage>
        <taxon>Bacteria</taxon>
        <taxon>Pseudomonadati</taxon>
        <taxon>Pseudomonadota</taxon>
        <taxon>Gammaproteobacteria</taxon>
        <taxon>Chromatiales</taxon>
        <taxon>Granulosicoccaceae</taxon>
        <taxon>Granulosicoccus</taxon>
    </lineage>
</organism>
<comment type="subcellular location">
    <subcellularLocation>
        <location evidence="1">Cell membrane</location>
        <topology evidence="1">Single-pass membrane protein</topology>
    </subcellularLocation>
    <subcellularLocation>
        <location evidence="7">Cell membrane</location>
        <topology evidence="7">Single-pass type II membrane protein</topology>
    </subcellularLocation>
</comment>
<dbReference type="GO" id="GO:0022857">
    <property type="term" value="F:transmembrane transporter activity"/>
    <property type="evidence" value="ECO:0007669"/>
    <property type="project" value="InterPro"/>
</dbReference>
<accession>A0A2Z2NVD0</accession>
<evidence type="ECO:0000256" key="4">
    <source>
        <dbReference type="ARBA" id="ARBA00022692"/>
    </source>
</evidence>
<keyword evidence="6 8" id="KW-0472">Membrane</keyword>
<evidence type="ECO:0000313" key="10">
    <source>
        <dbReference type="Proteomes" id="UP000250079"/>
    </source>
</evidence>
<name>A0A2Z2NVD0_9GAMM</name>
<evidence type="ECO:0000256" key="1">
    <source>
        <dbReference type="ARBA" id="ARBA00004162"/>
    </source>
</evidence>
<evidence type="ECO:0000256" key="7">
    <source>
        <dbReference type="RuleBase" id="RU003879"/>
    </source>
</evidence>
<reference evidence="9 10" key="1">
    <citation type="submission" date="2016-12" db="EMBL/GenBank/DDBJ databases">
        <authorList>
            <person name="Song W.-J."/>
            <person name="Kurnit D.M."/>
        </authorList>
    </citation>
    <scope>NUCLEOTIDE SEQUENCE [LARGE SCALE GENOMIC DNA]</scope>
    <source>
        <strain evidence="9 10">IMCC3135</strain>
    </source>
</reference>
<comment type="similarity">
    <text evidence="2 7">Belongs to the ExbD/TolR family.</text>
</comment>
<evidence type="ECO:0000256" key="8">
    <source>
        <dbReference type="SAM" id="Phobius"/>
    </source>
</evidence>
<dbReference type="InterPro" id="IPR003400">
    <property type="entry name" value="ExbD"/>
</dbReference>
<keyword evidence="10" id="KW-1185">Reference proteome</keyword>
<evidence type="ECO:0000313" key="9">
    <source>
        <dbReference type="EMBL" id="ASJ75203.1"/>
    </source>
</evidence>
<dbReference type="Proteomes" id="UP000250079">
    <property type="component" value="Chromosome"/>
</dbReference>
<evidence type="ECO:0000256" key="5">
    <source>
        <dbReference type="ARBA" id="ARBA00022989"/>
    </source>
</evidence>
<dbReference type="AlphaFoldDB" id="A0A2Z2NVD0"/>
<dbReference type="GO" id="GO:0005886">
    <property type="term" value="C:plasma membrane"/>
    <property type="evidence" value="ECO:0007669"/>
    <property type="project" value="UniProtKB-SubCell"/>
</dbReference>
<dbReference type="Pfam" id="PF02472">
    <property type="entry name" value="ExbD"/>
    <property type="match status" value="1"/>
</dbReference>
<protein>
    <recommendedName>
        <fullName evidence="11">Biopolymer transport protein ExbD</fullName>
    </recommendedName>
</protein>
<keyword evidence="5 8" id="KW-1133">Transmembrane helix</keyword>
<keyword evidence="7" id="KW-0653">Protein transport</keyword>
<keyword evidence="7" id="KW-0813">Transport</keyword>
<proteinExistence type="inferred from homology"/>
<keyword evidence="4 7" id="KW-0812">Transmembrane</keyword>
<sequence>MQLAESGSSGRRAISLTPLIDVVFILLLFFMLSTQFSQQQAMQLTVPSEAGTAPAEDITVLKLRLSVDGNIILQDKESILPALLASHTSVLSAISQAVPIQLDADDEVSLQQLILVTDLLEQAGAGTVKLTALR</sequence>
<keyword evidence="3" id="KW-1003">Cell membrane</keyword>
<feature type="transmembrane region" description="Helical" evidence="8">
    <location>
        <begin position="12"/>
        <end position="32"/>
    </location>
</feature>
<evidence type="ECO:0000256" key="3">
    <source>
        <dbReference type="ARBA" id="ARBA00022475"/>
    </source>
</evidence>
<dbReference type="GO" id="GO:0015031">
    <property type="term" value="P:protein transport"/>
    <property type="evidence" value="ECO:0007669"/>
    <property type="project" value="UniProtKB-KW"/>
</dbReference>
<dbReference type="KEGG" id="gai:IMCC3135_25740"/>
<dbReference type="EMBL" id="CP018632">
    <property type="protein sequence ID" value="ASJ75203.1"/>
    <property type="molecule type" value="Genomic_DNA"/>
</dbReference>
<gene>
    <name evidence="9" type="ORF">IMCC3135_25740</name>
</gene>
<evidence type="ECO:0000256" key="6">
    <source>
        <dbReference type="ARBA" id="ARBA00023136"/>
    </source>
</evidence>